<dbReference type="InterPro" id="IPR049251">
    <property type="entry name" value="DUF6884"/>
</dbReference>
<accession>A0A2V3WFX5</accession>
<proteinExistence type="predicted"/>
<dbReference type="EMBL" id="QJJR01000002">
    <property type="protein sequence ID" value="PXW92659.1"/>
    <property type="molecule type" value="Genomic_DNA"/>
</dbReference>
<protein>
    <recommendedName>
        <fullName evidence="1">DUF6884 domain-containing protein</fullName>
    </recommendedName>
</protein>
<sequence>MRQIAILPCGKRKIWDVEPQRGPTKVNEAYIGTLHRLTKEYAQAYCDDWVILSAKHGFRSKNEMIEQNYDLTFGMDQDQIISTKALRKQITTLQLDRYDRAVILTGQKHKRVIEALGGITDNDVYPLLGTKGIGEMQQRLRSAINEKQPLA</sequence>
<dbReference type="Pfam" id="PF21818">
    <property type="entry name" value="DUF6884"/>
    <property type="match status" value="1"/>
</dbReference>
<name>A0A2V3WFX5_9BACI</name>
<evidence type="ECO:0000313" key="3">
    <source>
        <dbReference type="Proteomes" id="UP000247922"/>
    </source>
</evidence>
<organism evidence="2 3">
    <name type="scientific">Streptohalobacillus salinus</name>
    <dbReference type="NCBI Taxonomy" id="621096"/>
    <lineage>
        <taxon>Bacteria</taxon>
        <taxon>Bacillati</taxon>
        <taxon>Bacillota</taxon>
        <taxon>Bacilli</taxon>
        <taxon>Bacillales</taxon>
        <taxon>Bacillaceae</taxon>
        <taxon>Streptohalobacillus</taxon>
    </lineage>
</organism>
<reference evidence="2 3" key="1">
    <citation type="submission" date="2018-05" db="EMBL/GenBank/DDBJ databases">
        <title>Genomic Encyclopedia of Type Strains, Phase IV (KMG-IV): sequencing the most valuable type-strain genomes for metagenomic binning, comparative biology and taxonomic classification.</title>
        <authorList>
            <person name="Goeker M."/>
        </authorList>
    </citation>
    <scope>NUCLEOTIDE SEQUENCE [LARGE SCALE GENOMIC DNA]</scope>
    <source>
        <strain evidence="2 3">DSM 22440</strain>
    </source>
</reference>
<dbReference type="RefSeq" id="WP_110250534.1">
    <property type="nucleotide sequence ID" value="NZ_QJJR01000002.1"/>
</dbReference>
<dbReference type="Proteomes" id="UP000247922">
    <property type="component" value="Unassembled WGS sequence"/>
</dbReference>
<feature type="domain" description="DUF6884" evidence="1">
    <location>
        <begin position="20"/>
        <end position="138"/>
    </location>
</feature>
<evidence type="ECO:0000313" key="2">
    <source>
        <dbReference type="EMBL" id="PXW92659.1"/>
    </source>
</evidence>
<keyword evidence="3" id="KW-1185">Reference proteome</keyword>
<gene>
    <name evidence="2" type="ORF">DES38_102243</name>
</gene>
<comment type="caution">
    <text evidence="2">The sequence shown here is derived from an EMBL/GenBank/DDBJ whole genome shotgun (WGS) entry which is preliminary data.</text>
</comment>
<dbReference type="AlphaFoldDB" id="A0A2V3WFX5"/>
<dbReference type="OrthoDB" id="2364857at2"/>
<evidence type="ECO:0000259" key="1">
    <source>
        <dbReference type="Pfam" id="PF21818"/>
    </source>
</evidence>